<organism evidence="7 8">
    <name type="scientific">Oryzomonas rubra</name>
    <dbReference type="NCBI Taxonomy" id="2509454"/>
    <lineage>
        <taxon>Bacteria</taxon>
        <taxon>Pseudomonadati</taxon>
        <taxon>Thermodesulfobacteriota</taxon>
        <taxon>Desulfuromonadia</taxon>
        <taxon>Geobacterales</taxon>
        <taxon>Geobacteraceae</taxon>
        <taxon>Oryzomonas</taxon>
    </lineage>
</organism>
<evidence type="ECO:0000259" key="6">
    <source>
        <dbReference type="Pfam" id="PF02826"/>
    </source>
</evidence>
<dbReference type="CDD" id="cd12162">
    <property type="entry name" value="2-Hacid_dh_4"/>
    <property type="match status" value="1"/>
</dbReference>
<dbReference type="EMBL" id="SRSD01000001">
    <property type="protein sequence ID" value="KAA0895222.1"/>
    <property type="molecule type" value="Genomic_DNA"/>
</dbReference>
<keyword evidence="8" id="KW-1185">Reference proteome</keyword>
<feature type="domain" description="D-isomer specific 2-hydroxyacid dehydrogenase NAD-binding" evidence="6">
    <location>
        <begin position="111"/>
        <end position="291"/>
    </location>
</feature>
<dbReference type="FunFam" id="3.40.50.720:FF:000203">
    <property type="entry name" value="D-3-phosphoglycerate dehydrogenase (SerA)"/>
    <property type="match status" value="1"/>
</dbReference>
<dbReference type="InterPro" id="IPR006140">
    <property type="entry name" value="D-isomer_DH_NAD-bd"/>
</dbReference>
<accession>A0A5A9XQ02</accession>
<sequence length="332" mass="34984">MSETTRIVILDGYTINPGDNPWTPVENQGICAVYDRTPPELTLERAAQAEIILTSKVKLDAAILNALPRLKYISLLATGYNNIDIAVAGRLGIPVSNVPAYSTESVAQTAFALLLELAVQVGAHDAAVKAGEWTRCPDHSFWKAPIVELDSLTLGIVGYGTIGRAVARIGAAFGMRIIAHAPRIPQDSGPIPVRFVGLEELFSTADVVSLNCPQTGDNAGFVNSRLLGMMKSSAFLINVARGGLVNEADLAQALQTGRIAGAGLDVVAHEPMLADNPLLDAPNCIFTPHIAWASLAARQRLMSIVSANVASYLAGAPANVVNSQYLAPAAGR</sequence>
<evidence type="ECO:0000256" key="3">
    <source>
        <dbReference type="ARBA" id="ARBA00023027"/>
    </source>
</evidence>
<comment type="similarity">
    <text evidence="1 4">Belongs to the D-isomer specific 2-hydroxyacid dehydrogenase family.</text>
</comment>
<name>A0A5A9XQ02_9BACT</name>
<dbReference type="PANTHER" id="PTHR43761:SF1">
    <property type="entry name" value="D-ISOMER SPECIFIC 2-HYDROXYACID DEHYDROGENASE CATALYTIC DOMAIN-CONTAINING PROTEIN-RELATED"/>
    <property type="match status" value="1"/>
</dbReference>
<dbReference type="GO" id="GO:0016616">
    <property type="term" value="F:oxidoreductase activity, acting on the CH-OH group of donors, NAD or NADP as acceptor"/>
    <property type="evidence" value="ECO:0007669"/>
    <property type="project" value="InterPro"/>
</dbReference>
<evidence type="ECO:0000259" key="5">
    <source>
        <dbReference type="Pfam" id="PF00389"/>
    </source>
</evidence>
<dbReference type="GO" id="GO:0051287">
    <property type="term" value="F:NAD binding"/>
    <property type="evidence" value="ECO:0007669"/>
    <property type="project" value="InterPro"/>
</dbReference>
<dbReference type="SUPFAM" id="SSF52283">
    <property type="entry name" value="Formate/glycerate dehydrogenase catalytic domain-like"/>
    <property type="match status" value="1"/>
</dbReference>
<dbReference type="Pfam" id="PF00389">
    <property type="entry name" value="2-Hacid_dh"/>
    <property type="match status" value="1"/>
</dbReference>
<keyword evidence="3" id="KW-0520">NAD</keyword>
<feature type="domain" description="D-isomer specific 2-hydroxyacid dehydrogenase catalytic" evidence="5">
    <location>
        <begin position="30"/>
        <end position="322"/>
    </location>
</feature>
<dbReference type="PROSITE" id="PS00670">
    <property type="entry name" value="D_2_HYDROXYACID_DH_2"/>
    <property type="match status" value="1"/>
</dbReference>
<dbReference type="PROSITE" id="PS00671">
    <property type="entry name" value="D_2_HYDROXYACID_DH_3"/>
    <property type="match status" value="1"/>
</dbReference>
<keyword evidence="2 4" id="KW-0560">Oxidoreductase</keyword>
<comment type="caution">
    <text evidence="7">The sequence shown here is derived from an EMBL/GenBank/DDBJ whole genome shotgun (WGS) entry which is preliminary data.</text>
</comment>
<dbReference type="PANTHER" id="PTHR43761">
    <property type="entry name" value="D-ISOMER SPECIFIC 2-HYDROXYACID DEHYDROGENASE FAMILY PROTEIN (AFU_ORTHOLOGUE AFUA_1G13630)"/>
    <property type="match status" value="1"/>
</dbReference>
<dbReference type="RefSeq" id="WP_149305803.1">
    <property type="nucleotide sequence ID" value="NZ_SRSD01000001.1"/>
</dbReference>
<evidence type="ECO:0000313" key="7">
    <source>
        <dbReference type="EMBL" id="KAA0895222.1"/>
    </source>
</evidence>
<dbReference type="SUPFAM" id="SSF51735">
    <property type="entry name" value="NAD(P)-binding Rossmann-fold domains"/>
    <property type="match status" value="1"/>
</dbReference>
<evidence type="ECO:0000256" key="4">
    <source>
        <dbReference type="RuleBase" id="RU003719"/>
    </source>
</evidence>
<dbReference type="Gene3D" id="3.40.50.720">
    <property type="entry name" value="NAD(P)-binding Rossmann-like Domain"/>
    <property type="match status" value="2"/>
</dbReference>
<dbReference type="AlphaFoldDB" id="A0A5A9XQ02"/>
<dbReference type="InterPro" id="IPR006139">
    <property type="entry name" value="D-isomer_2_OHA_DH_cat_dom"/>
</dbReference>
<dbReference type="InterPro" id="IPR029753">
    <property type="entry name" value="D-isomer_DH_CS"/>
</dbReference>
<protein>
    <submittedName>
        <fullName evidence="7">D-2-hydroxyacid dehydrogenase</fullName>
    </submittedName>
</protein>
<dbReference type="InterPro" id="IPR036291">
    <property type="entry name" value="NAD(P)-bd_dom_sf"/>
</dbReference>
<evidence type="ECO:0000256" key="2">
    <source>
        <dbReference type="ARBA" id="ARBA00023002"/>
    </source>
</evidence>
<evidence type="ECO:0000313" key="8">
    <source>
        <dbReference type="Proteomes" id="UP000324298"/>
    </source>
</evidence>
<reference evidence="7 8" key="1">
    <citation type="submission" date="2019-04" db="EMBL/GenBank/DDBJ databases">
        <title>Geobacter ruber sp. nov., ferric-reducing bacteria isolated from paddy soil.</title>
        <authorList>
            <person name="Xu Z."/>
            <person name="Masuda Y."/>
            <person name="Itoh H."/>
            <person name="Senoo K."/>
        </authorList>
    </citation>
    <scope>NUCLEOTIDE SEQUENCE [LARGE SCALE GENOMIC DNA]</scope>
    <source>
        <strain evidence="7 8">Red88</strain>
    </source>
</reference>
<dbReference type="InterPro" id="IPR050418">
    <property type="entry name" value="D-iso_2-hydroxyacid_DH_PdxB"/>
</dbReference>
<evidence type="ECO:0000256" key="1">
    <source>
        <dbReference type="ARBA" id="ARBA00005854"/>
    </source>
</evidence>
<dbReference type="Pfam" id="PF02826">
    <property type="entry name" value="2-Hacid_dh_C"/>
    <property type="match status" value="1"/>
</dbReference>
<proteinExistence type="inferred from homology"/>
<gene>
    <name evidence="7" type="ORF">ET418_01495</name>
</gene>
<dbReference type="Proteomes" id="UP000324298">
    <property type="component" value="Unassembled WGS sequence"/>
</dbReference>
<dbReference type="OrthoDB" id="9793626at2"/>